<feature type="transmembrane region" description="Helical" evidence="5">
    <location>
        <begin position="196"/>
        <end position="214"/>
    </location>
</feature>
<accession>A0A6C0I6U4</accession>
<dbReference type="PANTHER" id="PTHR20855:SF52">
    <property type="entry name" value="ADIPONECTIN RECEPTOR PROTEIN"/>
    <property type="match status" value="1"/>
</dbReference>
<sequence>MLYNLNVKEVPYYLHYNKVTSGYRKGGTYKECFYSMFTMFHNETVNAFTSLFNCFITIYSLIYGYYNNFDLFPLFVWFFGITLNSLMSFGFHTFSPVSKKTFYIWRNLDVLTIYFSGVCQCVCFSILCLPFYLLVYNFLYLFILICFSVYKFIKLNPEKHINVNEQSYILFLYFISVFFSLIYHNLYNYSSLQCYFYVYNILIVSLLTCITYSLRIPEVFFKKGTFNKIGTSHNIMHVGLILYYYYQFMFIKEYYLFIND</sequence>
<organism evidence="6">
    <name type="scientific">viral metagenome</name>
    <dbReference type="NCBI Taxonomy" id="1070528"/>
    <lineage>
        <taxon>unclassified sequences</taxon>
        <taxon>metagenomes</taxon>
        <taxon>organismal metagenomes</taxon>
    </lineage>
</organism>
<reference evidence="6" key="1">
    <citation type="journal article" date="2020" name="Nature">
        <title>Giant virus diversity and host interactions through global metagenomics.</title>
        <authorList>
            <person name="Schulz F."/>
            <person name="Roux S."/>
            <person name="Paez-Espino D."/>
            <person name="Jungbluth S."/>
            <person name="Walsh D.A."/>
            <person name="Denef V.J."/>
            <person name="McMahon K.D."/>
            <person name="Konstantinidis K.T."/>
            <person name="Eloe-Fadrosh E.A."/>
            <person name="Kyrpides N.C."/>
            <person name="Woyke T."/>
        </authorList>
    </citation>
    <scope>NUCLEOTIDE SEQUENCE</scope>
    <source>
        <strain evidence="6">GVMAG-M-3300023184-24</strain>
    </source>
</reference>
<keyword evidence="4 5" id="KW-0472">Membrane</keyword>
<dbReference type="GO" id="GO:0038023">
    <property type="term" value="F:signaling receptor activity"/>
    <property type="evidence" value="ECO:0007669"/>
    <property type="project" value="TreeGrafter"/>
</dbReference>
<evidence type="ECO:0000256" key="3">
    <source>
        <dbReference type="ARBA" id="ARBA00022989"/>
    </source>
</evidence>
<feature type="transmembrane region" description="Helical" evidence="5">
    <location>
        <begin position="167"/>
        <end position="184"/>
    </location>
</feature>
<dbReference type="AlphaFoldDB" id="A0A6C0I6U4"/>
<name>A0A6C0I6U4_9ZZZZ</name>
<keyword evidence="2 5" id="KW-0812">Transmembrane</keyword>
<keyword evidence="3 5" id="KW-1133">Transmembrane helix</keyword>
<evidence type="ECO:0000313" key="6">
    <source>
        <dbReference type="EMBL" id="QHT88066.1"/>
    </source>
</evidence>
<dbReference type="InterPro" id="IPR004254">
    <property type="entry name" value="AdipoR/HlyIII-related"/>
</dbReference>
<dbReference type="PANTHER" id="PTHR20855">
    <property type="entry name" value="ADIPOR/PROGESTIN RECEPTOR-RELATED"/>
    <property type="match status" value="1"/>
</dbReference>
<feature type="transmembrane region" description="Helical" evidence="5">
    <location>
        <begin position="138"/>
        <end position="155"/>
    </location>
</feature>
<protein>
    <submittedName>
        <fullName evidence="6">Uncharacterized protein</fullName>
    </submittedName>
</protein>
<feature type="transmembrane region" description="Helical" evidence="5">
    <location>
        <begin position="45"/>
        <end position="66"/>
    </location>
</feature>
<comment type="subcellular location">
    <subcellularLocation>
        <location evidence="1">Membrane</location>
        <topology evidence="1">Multi-pass membrane protein</topology>
    </subcellularLocation>
</comment>
<feature type="transmembrane region" description="Helical" evidence="5">
    <location>
        <begin position="72"/>
        <end position="91"/>
    </location>
</feature>
<evidence type="ECO:0000256" key="4">
    <source>
        <dbReference type="ARBA" id="ARBA00023136"/>
    </source>
</evidence>
<feature type="transmembrane region" description="Helical" evidence="5">
    <location>
        <begin position="111"/>
        <end position="132"/>
    </location>
</feature>
<proteinExistence type="predicted"/>
<evidence type="ECO:0000256" key="2">
    <source>
        <dbReference type="ARBA" id="ARBA00022692"/>
    </source>
</evidence>
<dbReference type="EMBL" id="MN740108">
    <property type="protein sequence ID" value="QHT88066.1"/>
    <property type="molecule type" value="Genomic_DNA"/>
</dbReference>
<dbReference type="GO" id="GO:0016020">
    <property type="term" value="C:membrane"/>
    <property type="evidence" value="ECO:0007669"/>
    <property type="project" value="UniProtKB-SubCell"/>
</dbReference>
<evidence type="ECO:0000256" key="1">
    <source>
        <dbReference type="ARBA" id="ARBA00004141"/>
    </source>
</evidence>
<evidence type="ECO:0000256" key="5">
    <source>
        <dbReference type="SAM" id="Phobius"/>
    </source>
</evidence>